<dbReference type="Pfam" id="PF00583">
    <property type="entry name" value="Acetyltransf_1"/>
    <property type="match status" value="1"/>
</dbReference>
<dbReference type="Gene3D" id="3.40.630.30">
    <property type="match status" value="1"/>
</dbReference>
<evidence type="ECO:0000259" key="1">
    <source>
        <dbReference type="PROSITE" id="PS51186"/>
    </source>
</evidence>
<dbReference type="PROSITE" id="PS51186">
    <property type="entry name" value="GNAT"/>
    <property type="match status" value="1"/>
</dbReference>
<evidence type="ECO:0000313" key="2">
    <source>
        <dbReference type="EMBL" id="KUH37306.1"/>
    </source>
</evidence>
<dbReference type="GO" id="GO:0016747">
    <property type="term" value="F:acyltransferase activity, transferring groups other than amino-acyl groups"/>
    <property type="evidence" value="ECO:0007669"/>
    <property type="project" value="InterPro"/>
</dbReference>
<dbReference type="RefSeq" id="WP_058943432.1">
    <property type="nucleotide sequence ID" value="NZ_LNSV01000050.1"/>
</dbReference>
<gene>
    <name evidence="2" type="ORF">ATE80_19060</name>
</gene>
<dbReference type="SUPFAM" id="SSF55729">
    <property type="entry name" value="Acyl-CoA N-acyltransferases (Nat)"/>
    <property type="match status" value="1"/>
</dbReference>
<dbReference type="EMBL" id="LNSV01000050">
    <property type="protein sequence ID" value="KUH37306.1"/>
    <property type="molecule type" value="Genomic_DNA"/>
</dbReference>
<protein>
    <recommendedName>
        <fullName evidence="1">N-acetyltransferase domain-containing protein</fullName>
    </recommendedName>
</protein>
<dbReference type="Proteomes" id="UP000054011">
    <property type="component" value="Unassembled WGS sequence"/>
</dbReference>
<feature type="domain" description="N-acetyltransferase" evidence="1">
    <location>
        <begin position="82"/>
        <end position="214"/>
    </location>
</feature>
<sequence>MQNAVITSAWVRGWAVSRGTPPPVEEPWGYRIDVGLSRHVFRHVLPEPDAATVRKLCETVTQPYAWLKVLAEPEDVAGWIPPEWTVPDDPGFMMYTALSPSPEVAPPAGYTLHTEFHEGVHHVRVLAGDGGLAAHGQVAPTGPTAVFDQIETFDGHQRRGLGTLVMRNLQTAAARAGATTGVLSATVDGRGLYASLGWHHQGPLTGVVRDGSAP</sequence>
<reference evidence="2 3" key="1">
    <citation type="submission" date="2015-11" db="EMBL/GenBank/DDBJ databases">
        <title>Genome-wide analysis reveals the secondary metabolome in Streptomyces kanasensis ZX01.</title>
        <authorList>
            <person name="Zhang G."/>
            <person name="Han L."/>
            <person name="Feng J."/>
            <person name="Zhang X."/>
        </authorList>
    </citation>
    <scope>NUCLEOTIDE SEQUENCE [LARGE SCALE GENOMIC DNA]</scope>
    <source>
        <strain evidence="2 3">ZX01</strain>
    </source>
</reference>
<organism evidence="2 3">
    <name type="scientific">Streptomyces kanasensis</name>
    <dbReference type="NCBI Taxonomy" id="936756"/>
    <lineage>
        <taxon>Bacteria</taxon>
        <taxon>Bacillati</taxon>
        <taxon>Actinomycetota</taxon>
        <taxon>Actinomycetes</taxon>
        <taxon>Kitasatosporales</taxon>
        <taxon>Streptomycetaceae</taxon>
        <taxon>Streptomyces</taxon>
    </lineage>
</organism>
<comment type="caution">
    <text evidence="2">The sequence shown here is derived from an EMBL/GenBank/DDBJ whole genome shotgun (WGS) entry which is preliminary data.</text>
</comment>
<dbReference type="AlphaFoldDB" id="A0A100Y420"/>
<dbReference type="InterPro" id="IPR000182">
    <property type="entry name" value="GNAT_dom"/>
</dbReference>
<accession>A0A100Y420</accession>
<evidence type="ECO:0000313" key="3">
    <source>
        <dbReference type="Proteomes" id="UP000054011"/>
    </source>
</evidence>
<dbReference type="STRING" id="936756.ATE80_19060"/>
<name>A0A100Y420_9ACTN</name>
<proteinExistence type="predicted"/>
<keyword evidence="3" id="KW-1185">Reference proteome</keyword>
<dbReference type="InterPro" id="IPR016181">
    <property type="entry name" value="Acyl_CoA_acyltransferase"/>
</dbReference>